<protein>
    <submittedName>
        <fullName evidence="2">Uncharacterized protein</fullName>
    </submittedName>
</protein>
<evidence type="ECO:0000256" key="1">
    <source>
        <dbReference type="SAM" id="MobiDB-lite"/>
    </source>
</evidence>
<reference evidence="2 3" key="1">
    <citation type="journal article" date="2021" name="BMC Genomics">
        <title>Datura genome reveals duplications of psychoactive alkaloid biosynthetic genes and high mutation rate following tissue culture.</title>
        <authorList>
            <person name="Rajewski A."/>
            <person name="Carter-House D."/>
            <person name="Stajich J."/>
            <person name="Litt A."/>
        </authorList>
    </citation>
    <scope>NUCLEOTIDE SEQUENCE [LARGE SCALE GENOMIC DNA]</scope>
    <source>
        <strain evidence="2">AR-01</strain>
    </source>
</reference>
<sequence>MHSRDVPKDSVAHDTNSSPLTWDLNEPTPEMWDMFLRRVDIVEGVITSLQANMRELNGKGPLSITNMSFLDEVISNPHTPRGPIDEFLRDLEED</sequence>
<gene>
    <name evidence="2" type="ORF">HAX54_049808</name>
</gene>
<evidence type="ECO:0000313" key="3">
    <source>
        <dbReference type="Proteomes" id="UP000823775"/>
    </source>
</evidence>
<accession>A0ABS8SWB4</accession>
<feature type="region of interest" description="Disordered" evidence="1">
    <location>
        <begin position="1"/>
        <end position="27"/>
    </location>
</feature>
<organism evidence="2 3">
    <name type="scientific">Datura stramonium</name>
    <name type="common">Jimsonweed</name>
    <name type="synonym">Common thornapple</name>
    <dbReference type="NCBI Taxonomy" id="4076"/>
    <lineage>
        <taxon>Eukaryota</taxon>
        <taxon>Viridiplantae</taxon>
        <taxon>Streptophyta</taxon>
        <taxon>Embryophyta</taxon>
        <taxon>Tracheophyta</taxon>
        <taxon>Spermatophyta</taxon>
        <taxon>Magnoliopsida</taxon>
        <taxon>eudicotyledons</taxon>
        <taxon>Gunneridae</taxon>
        <taxon>Pentapetalae</taxon>
        <taxon>asterids</taxon>
        <taxon>lamiids</taxon>
        <taxon>Solanales</taxon>
        <taxon>Solanaceae</taxon>
        <taxon>Solanoideae</taxon>
        <taxon>Datureae</taxon>
        <taxon>Datura</taxon>
    </lineage>
</organism>
<comment type="caution">
    <text evidence="2">The sequence shown here is derived from an EMBL/GenBank/DDBJ whole genome shotgun (WGS) entry which is preliminary data.</text>
</comment>
<proteinExistence type="predicted"/>
<dbReference type="Proteomes" id="UP000823775">
    <property type="component" value="Unassembled WGS sequence"/>
</dbReference>
<feature type="compositionally biased region" description="Basic and acidic residues" evidence="1">
    <location>
        <begin position="1"/>
        <end position="12"/>
    </location>
</feature>
<evidence type="ECO:0000313" key="2">
    <source>
        <dbReference type="EMBL" id="MCD7463023.1"/>
    </source>
</evidence>
<name>A0ABS8SWB4_DATST</name>
<keyword evidence="3" id="KW-1185">Reference proteome</keyword>
<dbReference type="EMBL" id="JACEIK010000854">
    <property type="protein sequence ID" value="MCD7463023.1"/>
    <property type="molecule type" value="Genomic_DNA"/>
</dbReference>